<dbReference type="Proteomes" id="UP000198615">
    <property type="component" value="Unassembled WGS sequence"/>
</dbReference>
<keyword evidence="1" id="KW-0472">Membrane</keyword>
<proteinExistence type="predicted"/>
<feature type="transmembrane region" description="Helical" evidence="1">
    <location>
        <begin position="55"/>
        <end position="74"/>
    </location>
</feature>
<dbReference type="AlphaFoldDB" id="A0A8G2BG56"/>
<keyword evidence="1" id="KW-1133">Transmembrane helix</keyword>
<sequence>MAEKPRTHPSRLGDSATLTLPGWRRGVFPLACAVVVASGFGLMSGEEPRLETGAAMVGIGIVAGALFLLATNVLNRLQVHLDRDGLTVAKLWTVRRYGWDEVSEFSVSGRGTARGAKLAYVVFDADRGTGIGRAMNRFLTGKTQILPVGLVFEDGSGDAIIIADVLNAWRERARKHAQRRAPKV</sequence>
<dbReference type="RefSeq" id="WP_028794855.1">
    <property type="nucleotide sequence ID" value="NZ_FNBW01000001.1"/>
</dbReference>
<protein>
    <recommendedName>
        <fullName evidence="4">PH domain-containing protein</fullName>
    </recommendedName>
</protein>
<reference evidence="2 3" key="1">
    <citation type="submission" date="2016-10" db="EMBL/GenBank/DDBJ databases">
        <authorList>
            <person name="Varghese N."/>
            <person name="Submissions S."/>
        </authorList>
    </citation>
    <scope>NUCLEOTIDE SEQUENCE [LARGE SCALE GENOMIC DNA]</scope>
    <source>
        <strain evidence="2 3">DSM 18839</strain>
    </source>
</reference>
<evidence type="ECO:0000313" key="3">
    <source>
        <dbReference type="Proteomes" id="UP000198615"/>
    </source>
</evidence>
<name>A0A8G2BG56_9PROT</name>
<evidence type="ECO:0000256" key="1">
    <source>
        <dbReference type="SAM" id="Phobius"/>
    </source>
</evidence>
<keyword evidence="1" id="KW-0812">Transmembrane</keyword>
<dbReference type="EMBL" id="FNBW01000001">
    <property type="protein sequence ID" value="SDF11225.1"/>
    <property type="molecule type" value="Genomic_DNA"/>
</dbReference>
<organism evidence="2 3">
    <name type="scientific">Thalassobaculum litoreum DSM 18839</name>
    <dbReference type="NCBI Taxonomy" id="1123362"/>
    <lineage>
        <taxon>Bacteria</taxon>
        <taxon>Pseudomonadati</taxon>
        <taxon>Pseudomonadota</taxon>
        <taxon>Alphaproteobacteria</taxon>
        <taxon>Rhodospirillales</taxon>
        <taxon>Thalassobaculaceae</taxon>
        <taxon>Thalassobaculum</taxon>
    </lineage>
</organism>
<evidence type="ECO:0000313" key="2">
    <source>
        <dbReference type="EMBL" id="SDF11225.1"/>
    </source>
</evidence>
<feature type="transmembrane region" description="Helical" evidence="1">
    <location>
        <begin position="26"/>
        <end position="43"/>
    </location>
</feature>
<accession>A0A8G2BG56</accession>
<keyword evidence="3" id="KW-1185">Reference proteome</keyword>
<comment type="caution">
    <text evidence="2">The sequence shown here is derived from an EMBL/GenBank/DDBJ whole genome shotgun (WGS) entry which is preliminary data.</text>
</comment>
<gene>
    <name evidence="2" type="ORF">SAMN05660686_00304</name>
</gene>
<evidence type="ECO:0008006" key="4">
    <source>
        <dbReference type="Google" id="ProtNLM"/>
    </source>
</evidence>